<feature type="coiled-coil region" evidence="3">
    <location>
        <begin position="148"/>
        <end position="204"/>
    </location>
</feature>
<dbReference type="PANTHER" id="PTHR15073">
    <property type="entry name" value="MICROTUBULE-ASSOCIATED PROTEIN"/>
    <property type="match status" value="1"/>
</dbReference>
<dbReference type="Ensembl" id="ENSAPLT00000023155.1">
    <property type="protein sequence ID" value="ENSAPLP00000020758.1"/>
    <property type="gene ID" value="ENSAPLG00000019608.1"/>
</dbReference>
<evidence type="ECO:0000256" key="2">
    <source>
        <dbReference type="ARBA" id="ARBA00023054"/>
    </source>
</evidence>
<evidence type="ECO:0008006" key="7">
    <source>
        <dbReference type="Google" id="ProtNLM"/>
    </source>
</evidence>
<keyword evidence="6" id="KW-1185">Reference proteome</keyword>
<reference evidence="5" key="2">
    <citation type="submission" date="2025-08" db="UniProtKB">
        <authorList>
            <consortium name="Ensembl"/>
        </authorList>
    </citation>
    <scope>IDENTIFICATION</scope>
</reference>
<sequence>MTSGLPSAPQFGVGAPGCVGAWLHPAFRQQLGAAEPPRRPWGPPLPALFPPSFPHCFPRAVRRAPGLPFVLAQTPPSPRHATMLPTPCTRGAARPRAAATATRPHHGTGALRVPGELRPSGGLCEGATPLPGLPPAAAKRVLWLEKEEKAKLLREKQLEDRRKRLEEQRLKAEKRRAVLEERQRQKLEKNKERYEAAIQRSAKKTWAEIRQQRWSWAGALHHGSSAHKDGECGAGRAAGPPGLWVTARRCSGEQDGCHQTQSAALLLRRHPALCRGPLGPLGSSRFFVAPCPKGWLGPEAASSLLQSASCGVAVGWPWGGRGALCGSGSQGEVVELCRDVANSLGFESFYCPCCVGAAFGPSVGVSRALCGCAVPHSGLLSSGTPPSWCWHHGSAGRGPGGPPVDRAMANSVVGSVASPSPGCSPRATGWLQQCRQCLAGLRVPVSGAWCCLVRLSRGVGCADVVCTGAVWLVAHLGADLSPSPCGAWQGLARGRPPGPPATSRGGHTASAAPSAVVCGCCLLQQRALCLPAWGRGVPAPCRGVAVPQHHPGAATENRSRCESRPVPV</sequence>
<reference evidence="5" key="3">
    <citation type="submission" date="2025-09" db="UniProtKB">
        <authorList>
            <consortium name="Ensembl"/>
        </authorList>
    </citation>
    <scope>IDENTIFICATION</scope>
</reference>
<evidence type="ECO:0000313" key="6">
    <source>
        <dbReference type="Proteomes" id="UP000016666"/>
    </source>
</evidence>
<name>A0A493T4X8_ANAPP</name>
<dbReference type="STRING" id="8840.ENSAPLP00000020758"/>
<dbReference type="PANTHER" id="PTHR15073:SF2">
    <property type="entry name" value="MAP7 DOMAIN-CONTAINING PROTEIN 1"/>
    <property type="match status" value="1"/>
</dbReference>
<dbReference type="GO" id="GO:0015630">
    <property type="term" value="C:microtubule cytoskeleton"/>
    <property type="evidence" value="ECO:0007669"/>
    <property type="project" value="TreeGrafter"/>
</dbReference>
<dbReference type="AlphaFoldDB" id="A0A493T4X8"/>
<protein>
    <recommendedName>
        <fullName evidence="7">MAP7 domain containing 1</fullName>
    </recommendedName>
</protein>
<proteinExistence type="inferred from homology"/>
<dbReference type="Proteomes" id="UP000016666">
    <property type="component" value="Unassembled WGS sequence"/>
</dbReference>
<dbReference type="InterPro" id="IPR051483">
    <property type="entry name" value="MAP7_domain-containing"/>
</dbReference>
<feature type="region of interest" description="Disordered" evidence="4">
    <location>
        <begin position="549"/>
        <end position="568"/>
    </location>
</feature>
<evidence type="ECO:0000256" key="1">
    <source>
        <dbReference type="ARBA" id="ARBA00007525"/>
    </source>
</evidence>
<feature type="compositionally biased region" description="Basic and acidic residues" evidence="4">
    <location>
        <begin position="557"/>
        <end position="568"/>
    </location>
</feature>
<evidence type="ECO:0000313" key="5">
    <source>
        <dbReference type="Ensembl" id="ENSAPLP00000020758.1"/>
    </source>
</evidence>
<evidence type="ECO:0000256" key="4">
    <source>
        <dbReference type="SAM" id="MobiDB-lite"/>
    </source>
</evidence>
<dbReference type="GeneTree" id="ENSGT00950000182941"/>
<accession>A0A493T4X8</accession>
<evidence type="ECO:0000256" key="3">
    <source>
        <dbReference type="SAM" id="Coils"/>
    </source>
</evidence>
<keyword evidence="2 3" id="KW-0175">Coiled coil</keyword>
<reference evidence="6" key="1">
    <citation type="submission" date="2017-10" db="EMBL/GenBank/DDBJ databases">
        <title>A new Pekin duck reference genome.</title>
        <authorList>
            <person name="Hou Z.-C."/>
            <person name="Zhou Z.-K."/>
            <person name="Zhu F."/>
            <person name="Hou S.-S."/>
        </authorList>
    </citation>
    <scope>NUCLEOTIDE SEQUENCE [LARGE SCALE GENOMIC DNA]</scope>
</reference>
<comment type="similarity">
    <text evidence="1">Belongs to the MAP7 family.</text>
</comment>
<dbReference type="GO" id="GO:0000226">
    <property type="term" value="P:microtubule cytoskeleton organization"/>
    <property type="evidence" value="ECO:0007669"/>
    <property type="project" value="TreeGrafter"/>
</dbReference>
<organism evidence="5 6">
    <name type="scientific">Anas platyrhynchos platyrhynchos</name>
    <name type="common">Northern mallard</name>
    <dbReference type="NCBI Taxonomy" id="8840"/>
    <lineage>
        <taxon>Eukaryota</taxon>
        <taxon>Metazoa</taxon>
        <taxon>Chordata</taxon>
        <taxon>Craniata</taxon>
        <taxon>Vertebrata</taxon>
        <taxon>Euteleostomi</taxon>
        <taxon>Archelosauria</taxon>
        <taxon>Archosauria</taxon>
        <taxon>Dinosauria</taxon>
        <taxon>Saurischia</taxon>
        <taxon>Theropoda</taxon>
        <taxon>Coelurosauria</taxon>
        <taxon>Aves</taxon>
        <taxon>Neognathae</taxon>
        <taxon>Galloanserae</taxon>
        <taxon>Anseriformes</taxon>
        <taxon>Anatidae</taxon>
        <taxon>Anatinae</taxon>
        <taxon>Anas</taxon>
    </lineage>
</organism>